<gene>
    <name evidence="1" type="ORF">DBW96_02515</name>
</gene>
<evidence type="ECO:0000313" key="2">
    <source>
        <dbReference type="Proteomes" id="UP000253307"/>
    </source>
</evidence>
<organism evidence="1 2">
    <name type="scientific">SAR86 cluster bacterium</name>
    <dbReference type="NCBI Taxonomy" id="2030880"/>
    <lineage>
        <taxon>Bacteria</taxon>
        <taxon>Pseudomonadati</taxon>
        <taxon>Pseudomonadota</taxon>
        <taxon>Gammaproteobacteria</taxon>
        <taxon>SAR86 cluster</taxon>
    </lineage>
</organism>
<comment type="caution">
    <text evidence="1">The sequence shown here is derived from an EMBL/GenBank/DDBJ whole genome shotgun (WGS) entry which is preliminary data.</text>
</comment>
<protein>
    <submittedName>
        <fullName evidence="1">Capsular biosynthesis protein</fullName>
    </submittedName>
</protein>
<sequence length="256" mass="30901">MNLIIPLTGNGSRFEVAGYKRLKPFIKIHDIEMICWVRSMFPKDVNTILICRKEHYDKYLYVRNTLKNLIGKNIILKVDDWKKRGPAFDVLNDLPIDRDEEVLISYCDYFMKWSYKKFAHQIKSRKPDGAIPCYSGFHPHLFRKSNLYASCRVDKQNYLKEIKEKHQFNDDKKNDLYSPGIYYFKSYKIMEHYVNQMIDNKNHINSEYYLSLPYNYMVKDGLKVWCPNDVKYFCQWGTPHDLEEYLYWNKCIEGWK</sequence>
<proteinExistence type="predicted"/>
<reference evidence="1 2" key="1">
    <citation type="journal article" date="2018" name="Microbiome">
        <title>Fine metagenomic profile of the Mediterranean stratified and mixed water columns revealed by assembly and recruitment.</title>
        <authorList>
            <person name="Haro-Moreno J.M."/>
            <person name="Lopez-Perez M."/>
            <person name="De La Torre J.R."/>
            <person name="Picazo A."/>
            <person name="Camacho A."/>
            <person name="Rodriguez-Valera F."/>
        </authorList>
    </citation>
    <scope>NUCLEOTIDE SEQUENCE [LARGE SCALE GENOMIC DNA]</scope>
    <source>
        <strain evidence="1">MED-G82</strain>
    </source>
</reference>
<accession>A0A368BWN2</accession>
<evidence type="ECO:0000313" key="1">
    <source>
        <dbReference type="EMBL" id="RCL41126.1"/>
    </source>
</evidence>
<dbReference type="EMBL" id="QOPE01000015">
    <property type="protein sequence ID" value="RCL41126.1"/>
    <property type="molecule type" value="Genomic_DNA"/>
</dbReference>
<dbReference type="AlphaFoldDB" id="A0A368BWN2"/>
<dbReference type="InterPro" id="IPR029044">
    <property type="entry name" value="Nucleotide-diphossugar_trans"/>
</dbReference>
<name>A0A368BWN2_9GAMM</name>
<dbReference type="Proteomes" id="UP000253307">
    <property type="component" value="Unassembled WGS sequence"/>
</dbReference>
<dbReference type="Gene3D" id="3.90.550.10">
    <property type="entry name" value="Spore Coat Polysaccharide Biosynthesis Protein SpsA, Chain A"/>
    <property type="match status" value="1"/>
</dbReference>
<dbReference type="SUPFAM" id="SSF53448">
    <property type="entry name" value="Nucleotide-diphospho-sugar transferases"/>
    <property type="match status" value="1"/>
</dbReference>